<dbReference type="PANTHER" id="PTHR47840:SF1">
    <property type="entry name" value="ZN(II)2CYS6 TRANSCRIPTION FACTOR (EUROFUNG)"/>
    <property type="match status" value="1"/>
</dbReference>
<organism evidence="7 8">
    <name type="scientific">Exophiala xenobiotica</name>
    <dbReference type="NCBI Taxonomy" id="348802"/>
    <lineage>
        <taxon>Eukaryota</taxon>
        <taxon>Fungi</taxon>
        <taxon>Dikarya</taxon>
        <taxon>Ascomycota</taxon>
        <taxon>Pezizomycotina</taxon>
        <taxon>Eurotiomycetes</taxon>
        <taxon>Chaetothyriomycetidae</taxon>
        <taxon>Chaetothyriales</taxon>
        <taxon>Herpotrichiellaceae</taxon>
        <taxon>Exophiala</taxon>
    </lineage>
</organism>
<dbReference type="Proteomes" id="UP000054342">
    <property type="component" value="Unassembled WGS sequence"/>
</dbReference>
<evidence type="ECO:0000256" key="4">
    <source>
        <dbReference type="ARBA" id="ARBA00023242"/>
    </source>
</evidence>
<dbReference type="HOGENOM" id="CLU_013289_0_0_1"/>
<feature type="region of interest" description="Disordered" evidence="5">
    <location>
        <begin position="1"/>
        <end position="33"/>
    </location>
</feature>
<dbReference type="GeneID" id="25323941"/>
<feature type="compositionally biased region" description="Low complexity" evidence="5">
    <location>
        <begin position="334"/>
        <end position="345"/>
    </location>
</feature>
<evidence type="ECO:0000256" key="1">
    <source>
        <dbReference type="ARBA" id="ARBA00023015"/>
    </source>
</evidence>
<feature type="domain" description="Zn(2)-C6 fungal-type" evidence="6">
    <location>
        <begin position="36"/>
        <end position="90"/>
    </location>
</feature>
<keyword evidence="2" id="KW-0238">DNA-binding</keyword>
<reference evidence="7 8" key="1">
    <citation type="submission" date="2015-01" db="EMBL/GenBank/DDBJ databases">
        <title>The Genome Sequence of Exophiala xenobiotica CBS118157.</title>
        <authorList>
            <consortium name="The Broad Institute Genomics Platform"/>
            <person name="Cuomo C."/>
            <person name="de Hoog S."/>
            <person name="Gorbushina A."/>
            <person name="Stielow B."/>
            <person name="Teixiera M."/>
            <person name="Abouelleil A."/>
            <person name="Chapman S.B."/>
            <person name="Priest M."/>
            <person name="Young S.K."/>
            <person name="Wortman J."/>
            <person name="Nusbaum C."/>
            <person name="Birren B."/>
        </authorList>
    </citation>
    <scope>NUCLEOTIDE SEQUENCE [LARGE SCALE GENOMIC DNA]</scope>
    <source>
        <strain evidence="7 8">CBS 118157</strain>
    </source>
</reference>
<keyword evidence="4" id="KW-0539">Nucleus</keyword>
<dbReference type="InterPro" id="IPR036864">
    <property type="entry name" value="Zn2-C6_fun-type_DNA-bd_sf"/>
</dbReference>
<keyword evidence="1" id="KW-0805">Transcription regulation</keyword>
<feature type="region of interest" description="Disordered" evidence="5">
    <location>
        <begin position="327"/>
        <end position="355"/>
    </location>
</feature>
<dbReference type="SMART" id="SM00066">
    <property type="entry name" value="GAL4"/>
    <property type="match status" value="1"/>
</dbReference>
<evidence type="ECO:0000256" key="2">
    <source>
        <dbReference type="ARBA" id="ARBA00023125"/>
    </source>
</evidence>
<dbReference type="RefSeq" id="XP_013322561.1">
    <property type="nucleotide sequence ID" value="XM_013467107.1"/>
</dbReference>
<feature type="region of interest" description="Disordered" evidence="5">
    <location>
        <begin position="190"/>
        <end position="235"/>
    </location>
</feature>
<dbReference type="GO" id="GO:0003677">
    <property type="term" value="F:DNA binding"/>
    <property type="evidence" value="ECO:0007669"/>
    <property type="project" value="UniProtKB-KW"/>
</dbReference>
<protein>
    <recommendedName>
        <fullName evidence="6">Zn(2)-C6 fungal-type domain-containing protein</fullName>
    </recommendedName>
</protein>
<keyword evidence="8" id="KW-1185">Reference proteome</keyword>
<feature type="region of interest" description="Disordered" evidence="5">
    <location>
        <begin position="48"/>
        <end position="68"/>
    </location>
</feature>
<feature type="compositionally biased region" description="Polar residues" evidence="5">
    <location>
        <begin position="1"/>
        <end position="16"/>
    </location>
</feature>
<dbReference type="InterPro" id="IPR001138">
    <property type="entry name" value="Zn2Cys6_DnaBD"/>
</dbReference>
<dbReference type="PROSITE" id="PS50048">
    <property type="entry name" value="ZN2_CY6_FUNGAL_2"/>
    <property type="match status" value="1"/>
</dbReference>
<dbReference type="EMBL" id="KN847317">
    <property type="protein sequence ID" value="KIW61977.1"/>
    <property type="molecule type" value="Genomic_DNA"/>
</dbReference>
<dbReference type="CDD" id="cd00067">
    <property type="entry name" value="GAL4"/>
    <property type="match status" value="1"/>
</dbReference>
<evidence type="ECO:0000313" key="8">
    <source>
        <dbReference type="Proteomes" id="UP000054342"/>
    </source>
</evidence>
<dbReference type="GO" id="GO:0008270">
    <property type="term" value="F:zinc ion binding"/>
    <property type="evidence" value="ECO:0007669"/>
    <property type="project" value="InterPro"/>
</dbReference>
<evidence type="ECO:0000256" key="3">
    <source>
        <dbReference type="ARBA" id="ARBA00023163"/>
    </source>
</evidence>
<dbReference type="STRING" id="348802.A0A0D2DI61"/>
<evidence type="ECO:0000256" key="5">
    <source>
        <dbReference type="SAM" id="MobiDB-lite"/>
    </source>
</evidence>
<dbReference type="AlphaFoldDB" id="A0A0D2DI61"/>
<gene>
    <name evidence="7" type="ORF">PV05_02033</name>
</gene>
<feature type="region of interest" description="Disordered" evidence="5">
    <location>
        <begin position="125"/>
        <end position="149"/>
    </location>
</feature>
<feature type="compositionally biased region" description="Low complexity" evidence="5">
    <location>
        <begin position="56"/>
        <end position="68"/>
    </location>
</feature>
<evidence type="ECO:0000259" key="6">
    <source>
        <dbReference type="PROSITE" id="PS50048"/>
    </source>
</evidence>
<keyword evidence="3" id="KW-0804">Transcription</keyword>
<name>A0A0D2DI61_9EURO</name>
<dbReference type="OrthoDB" id="5392779at2759"/>
<dbReference type="CDD" id="cd12148">
    <property type="entry name" value="fungal_TF_MHR"/>
    <property type="match status" value="1"/>
</dbReference>
<evidence type="ECO:0000313" key="7">
    <source>
        <dbReference type="EMBL" id="KIW61977.1"/>
    </source>
</evidence>
<accession>A0A0D2DI61</accession>
<dbReference type="Gene3D" id="4.10.240.10">
    <property type="entry name" value="Zn(2)-C6 fungal-type DNA-binding domain"/>
    <property type="match status" value="1"/>
</dbReference>
<dbReference type="PANTHER" id="PTHR47840">
    <property type="entry name" value="ZN(II)2CYS6 TRANSCRIPTION FACTOR (EUROFUNG)-RELATED"/>
    <property type="match status" value="1"/>
</dbReference>
<proteinExistence type="predicted"/>
<dbReference type="GO" id="GO:0000981">
    <property type="term" value="F:DNA-binding transcription factor activity, RNA polymerase II-specific"/>
    <property type="evidence" value="ECO:0007669"/>
    <property type="project" value="InterPro"/>
</dbReference>
<sequence length="900" mass="100104">MPVSTSTMKEQDSQPARSRITDGRAGLKQMRKGTKSCLECRRRKIKCNYPPQSADGSSSSTNSGTGTTSLALDARPKCVECNTHDRQCKIQGIVALDPEPPTSLDSTSKEKQGRLISARIYKRRREVMDPESEEGQPHSASRHGSRMNIHVNRMNSMVERLARERDGPWQPSSTLGLFTDVADSASSHMNASLHTKQGHAPVSGSSLSETPGPRSSMAGSEPCGKPSSMIPGEDHARKTSPLLTQLFNNEMLTQRSVSPAILTEKVQVLTFSDSSSNVDAATDVEKLHSTIDSEPYLLKALDLATHWWVAWRDQTYALHEVFLKTRTPPASADSSSEIGTNSSSGSPGGNETWPHQEIKPVSLRDFVRTKLSEDDAVSVATGLLCIAMSLRDLRPNVDDIELNISTTPAELADRIILAVDTVLLSPSSNPAYMKNPGMLLLYMMRAKIYAEGNQLRKSWLSVRKAIEVARESGFADALPFQEDGVIPVMNEVEVSNILHRQRWIGSLLELDRLMSMVLGFPHAQDDKFSDRLALNVLRGQGLASTNGDQAVSLELRMRAFRRVVAVIAGRVNDRNASAEPEDVMLHTTMCIQASLDEVAAAMPTSWWNVTSHLANPDPYVTYQHLMAQMWFWQVQSFLHLPYMMKPSPHGRPRSFGDDEEAISDTAIDPYETNRYLCLQGCRGMLRIFHLLRFDPSLAVYICPCEDFQGVFSACILMVGLLVRLSFCPHAHAPPPVAADKLAEDLDLIEQVKDIFRYRATHLGGGISKQGVKVLDELGGFLEDYSAGVEPKKRTVVLPYFGAIYLELRPPQYLRERAHEFGLEVLKPDFPVNGDFNFQSSDLQETTVVSESQSFDDTSFQFSLPDANVDWDQFLFGEELDRNWDLVLPEWPQDNDNFDVG</sequence>